<name>A0A061SCB6_9CHLO</name>
<feature type="region of interest" description="Disordered" evidence="1">
    <location>
        <begin position="1"/>
        <end position="77"/>
    </location>
</feature>
<accession>A0A061SCB6</accession>
<feature type="non-terminal residue" evidence="2">
    <location>
        <position position="1"/>
    </location>
</feature>
<protein>
    <submittedName>
        <fullName evidence="2">Uncharacterized protein</fullName>
    </submittedName>
</protein>
<evidence type="ECO:0000313" key="2">
    <source>
        <dbReference type="EMBL" id="JAC81938.1"/>
    </source>
</evidence>
<gene>
    <name evidence="2" type="ORF">TSPGSL018_6800</name>
</gene>
<dbReference type="AlphaFoldDB" id="A0A061SCB6"/>
<evidence type="ECO:0000256" key="1">
    <source>
        <dbReference type="SAM" id="MobiDB-lite"/>
    </source>
</evidence>
<proteinExistence type="predicted"/>
<dbReference type="EMBL" id="GBEZ01003181">
    <property type="protein sequence ID" value="JAC81938.1"/>
    <property type="molecule type" value="Transcribed_RNA"/>
</dbReference>
<organism evidence="2">
    <name type="scientific">Tetraselmis sp. GSL018</name>
    <dbReference type="NCBI Taxonomy" id="582737"/>
    <lineage>
        <taxon>Eukaryota</taxon>
        <taxon>Viridiplantae</taxon>
        <taxon>Chlorophyta</taxon>
        <taxon>core chlorophytes</taxon>
        <taxon>Chlorodendrophyceae</taxon>
        <taxon>Chlorodendrales</taxon>
        <taxon>Chlorodendraceae</taxon>
        <taxon>Tetraselmis</taxon>
    </lineage>
</organism>
<reference evidence="2" key="1">
    <citation type="submission" date="2014-05" db="EMBL/GenBank/DDBJ databases">
        <title>The transcriptome of the halophilic microalga Tetraselmis sp. GSL018 isolated from the Great Salt Lake, Utah.</title>
        <authorList>
            <person name="Jinkerson R.E."/>
            <person name="D'Adamo S."/>
            <person name="Posewitz M.C."/>
        </authorList>
    </citation>
    <scope>NUCLEOTIDE SEQUENCE</scope>
    <source>
        <strain evidence="2">GSL018</strain>
    </source>
</reference>
<sequence length="114" mass="12205">GIYAPAEGRQSRLLRARAPPRSPPHHPWDLEPSPTPAEGATSPAVPGPSSAPRRGCCRPLQTPSMIPPPPSFLSPDPSQPFALIAALSPSLPPCPSFHTSMHRFHPPMSLRVRS</sequence>